<keyword evidence="12" id="KW-1185">Reference proteome</keyword>
<dbReference type="InParanoid" id="B4JCD0"/>
<dbReference type="KEGG" id="dgr:6562470"/>
<dbReference type="PANTHER" id="PTHR48041">
    <property type="entry name" value="ABC TRANSPORTER G FAMILY MEMBER 28"/>
    <property type="match status" value="1"/>
</dbReference>
<dbReference type="GO" id="GO:0005524">
    <property type="term" value="F:ATP binding"/>
    <property type="evidence" value="ECO:0007669"/>
    <property type="project" value="UniProtKB-KW"/>
</dbReference>
<dbReference type="InterPro" id="IPR027417">
    <property type="entry name" value="P-loop_NTPase"/>
</dbReference>
<dbReference type="eggNOG" id="KOG0061">
    <property type="taxonomic scope" value="Eukaryota"/>
</dbReference>
<dbReference type="GO" id="GO:0140359">
    <property type="term" value="F:ABC-type transporter activity"/>
    <property type="evidence" value="ECO:0007669"/>
    <property type="project" value="InterPro"/>
</dbReference>
<dbReference type="InterPro" id="IPR003593">
    <property type="entry name" value="AAA+_ATPase"/>
</dbReference>
<keyword evidence="5" id="KW-0547">Nucleotide-binding</keyword>
<feature type="transmembrane region" description="Helical" evidence="9">
    <location>
        <begin position="492"/>
        <end position="511"/>
    </location>
</feature>
<evidence type="ECO:0000256" key="7">
    <source>
        <dbReference type="ARBA" id="ARBA00022989"/>
    </source>
</evidence>
<dbReference type="CDD" id="cd03213">
    <property type="entry name" value="ABCG_EPDR"/>
    <property type="match status" value="1"/>
</dbReference>
<dbReference type="FunCoup" id="B4JCD0">
    <property type="interactions" value="36"/>
</dbReference>
<keyword evidence="8 9" id="KW-0472">Membrane</keyword>
<comment type="similarity">
    <text evidence="2">Belongs to the ABC transporter superfamily. ABCG family. Eye pigment precursor importer (TC 3.A.1.204) subfamily.</text>
</comment>
<dbReference type="Pfam" id="PF00005">
    <property type="entry name" value="ABC_tran"/>
    <property type="match status" value="1"/>
</dbReference>
<comment type="subcellular location">
    <subcellularLocation>
        <location evidence="1">Membrane</location>
        <topology evidence="1">Multi-pass membrane protein</topology>
    </subcellularLocation>
</comment>
<dbReference type="SMART" id="SM00382">
    <property type="entry name" value="AAA"/>
    <property type="match status" value="1"/>
</dbReference>
<feature type="transmembrane region" description="Helical" evidence="9">
    <location>
        <begin position="349"/>
        <end position="372"/>
    </location>
</feature>
<dbReference type="Gene3D" id="3.40.50.300">
    <property type="entry name" value="P-loop containing nucleotide triphosphate hydrolases"/>
    <property type="match status" value="1"/>
</dbReference>
<dbReference type="InterPro" id="IPR003439">
    <property type="entry name" value="ABC_transporter-like_ATP-bd"/>
</dbReference>
<reference evidence="11 12" key="1">
    <citation type="journal article" date="2007" name="Nature">
        <title>Evolution of genes and genomes on the Drosophila phylogeny.</title>
        <authorList>
            <consortium name="Drosophila 12 Genomes Consortium"/>
            <person name="Clark A.G."/>
            <person name="Eisen M.B."/>
            <person name="Smith D.R."/>
            <person name="Bergman C.M."/>
            <person name="Oliver B."/>
            <person name="Markow T.A."/>
            <person name="Kaufman T.C."/>
            <person name="Kellis M."/>
            <person name="Gelbart W."/>
            <person name="Iyer V.N."/>
            <person name="Pollard D.A."/>
            <person name="Sackton T.B."/>
            <person name="Larracuente A.M."/>
            <person name="Singh N.D."/>
            <person name="Abad J.P."/>
            <person name="Abt D.N."/>
            <person name="Adryan B."/>
            <person name="Aguade M."/>
            <person name="Akashi H."/>
            <person name="Anderson W.W."/>
            <person name="Aquadro C.F."/>
            <person name="Ardell D.H."/>
            <person name="Arguello R."/>
            <person name="Artieri C.G."/>
            <person name="Barbash D.A."/>
            <person name="Barker D."/>
            <person name="Barsanti P."/>
            <person name="Batterham P."/>
            <person name="Batzoglou S."/>
            <person name="Begun D."/>
            <person name="Bhutkar A."/>
            <person name="Blanco E."/>
            <person name="Bosak S.A."/>
            <person name="Bradley R.K."/>
            <person name="Brand A.D."/>
            <person name="Brent M.R."/>
            <person name="Brooks A.N."/>
            <person name="Brown R.H."/>
            <person name="Butlin R.K."/>
            <person name="Caggese C."/>
            <person name="Calvi B.R."/>
            <person name="Bernardo de Carvalho A."/>
            <person name="Caspi A."/>
            <person name="Castrezana S."/>
            <person name="Celniker S.E."/>
            <person name="Chang J.L."/>
            <person name="Chapple C."/>
            <person name="Chatterji S."/>
            <person name="Chinwalla A."/>
            <person name="Civetta A."/>
            <person name="Clifton S.W."/>
            <person name="Comeron J.M."/>
            <person name="Costello J.C."/>
            <person name="Coyne J.A."/>
            <person name="Daub J."/>
            <person name="David R.G."/>
            <person name="Delcher A.L."/>
            <person name="Delehaunty K."/>
            <person name="Do C.B."/>
            <person name="Ebling H."/>
            <person name="Edwards K."/>
            <person name="Eickbush T."/>
            <person name="Evans J.D."/>
            <person name="Filipski A."/>
            <person name="Findeiss S."/>
            <person name="Freyhult E."/>
            <person name="Fulton L."/>
            <person name="Fulton R."/>
            <person name="Garcia A.C."/>
            <person name="Gardiner A."/>
            <person name="Garfield D.A."/>
            <person name="Garvin B.E."/>
            <person name="Gibson G."/>
            <person name="Gilbert D."/>
            <person name="Gnerre S."/>
            <person name="Godfrey J."/>
            <person name="Good R."/>
            <person name="Gotea V."/>
            <person name="Gravely B."/>
            <person name="Greenberg A.J."/>
            <person name="Griffiths-Jones S."/>
            <person name="Gross S."/>
            <person name="Guigo R."/>
            <person name="Gustafson E.A."/>
            <person name="Haerty W."/>
            <person name="Hahn M.W."/>
            <person name="Halligan D.L."/>
            <person name="Halpern A.L."/>
            <person name="Halter G.M."/>
            <person name="Han M.V."/>
            <person name="Heger A."/>
            <person name="Hillier L."/>
            <person name="Hinrichs A.S."/>
            <person name="Holmes I."/>
            <person name="Hoskins R.A."/>
            <person name="Hubisz M.J."/>
            <person name="Hultmark D."/>
            <person name="Huntley M.A."/>
            <person name="Jaffe D.B."/>
            <person name="Jagadeeshan S."/>
            <person name="Jeck W.R."/>
            <person name="Johnson J."/>
            <person name="Jones C.D."/>
            <person name="Jordan W.C."/>
            <person name="Karpen G.H."/>
            <person name="Kataoka E."/>
            <person name="Keightley P.D."/>
            <person name="Kheradpour P."/>
            <person name="Kirkness E.F."/>
            <person name="Koerich L.B."/>
            <person name="Kristiansen K."/>
            <person name="Kudrna D."/>
            <person name="Kulathinal R.J."/>
            <person name="Kumar S."/>
            <person name="Kwok R."/>
            <person name="Lander E."/>
            <person name="Langley C.H."/>
            <person name="Lapoint R."/>
            <person name="Lazzaro B.P."/>
            <person name="Lee S.J."/>
            <person name="Levesque L."/>
            <person name="Li R."/>
            <person name="Lin C.F."/>
            <person name="Lin M.F."/>
            <person name="Lindblad-Toh K."/>
            <person name="Llopart A."/>
            <person name="Long M."/>
            <person name="Low L."/>
            <person name="Lozovsky E."/>
            <person name="Lu J."/>
            <person name="Luo M."/>
            <person name="Machado C.A."/>
            <person name="Makalowski W."/>
            <person name="Marzo M."/>
            <person name="Matsuda M."/>
            <person name="Matzkin L."/>
            <person name="McAllister B."/>
            <person name="McBride C.S."/>
            <person name="McKernan B."/>
            <person name="McKernan K."/>
            <person name="Mendez-Lago M."/>
            <person name="Minx P."/>
            <person name="Mollenhauer M.U."/>
            <person name="Montooth K."/>
            <person name="Mount S.M."/>
            <person name="Mu X."/>
            <person name="Myers E."/>
            <person name="Negre B."/>
            <person name="Newfeld S."/>
            <person name="Nielsen R."/>
            <person name="Noor M.A."/>
            <person name="O'Grady P."/>
            <person name="Pachter L."/>
            <person name="Papaceit M."/>
            <person name="Parisi M.J."/>
            <person name="Parisi M."/>
            <person name="Parts L."/>
            <person name="Pedersen J.S."/>
            <person name="Pesole G."/>
            <person name="Phillippy A.M."/>
            <person name="Ponting C.P."/>
            <person name="Pop M."/>
            <person name="Porcelli D."/>
            <person name="Powell J.R."/>
            <person name="Prohaska S."/>
            <person name="Pruitt K."/>
            <person name="Puig M."/>
            <person name="Quesneville H."/>
            <person name="Ram K.R."/>
            <person name="Rand D."/>
            <person name="Rasmussen M.D."/>
            <person name="Reed L.K."/>
            <person name="Reenan R."/>
            <person name="Reily A."/>
            <person name="Remington K.A."/>
            <person name="Rieger T.T."/>
            <person name="Ritchie M.G."/>
            <person name="Robin C."/>
            <person name="Rogers Y.H."/>
            <person name="Rohde C."/>
            <person name="Rozas J."/>
            <person name="Rubenfield M.J."/>
            <person name="Ruiz A."/>
            <person name="Russo S."/>
            <person name="Salzberg S.L."/>
            <person name="Sanchez-Gracia A."/>
            <person name="Saranga D.J."/>
            <person name="Sato H."/>
            <person name="Schaeffer S.W."/>
            <person name="Schatz M.C."/>
            <person name="Schlenke T."/>
            <person name="Schwartz R."/>
            <person name="Segarra C."/>
            <person name="Singh R.S."/>
            <person name="Sirot L."/>
            <person name="Sirota M."/>
            <person name="Sisneros N.B."/>
            <person name="Smith C.D."/>
            <person name="Smith T.F."/>
            <person name="Spieth J."/>
            <person name="Stage D.E."/>
            <person name="Stark A."/>
            <person name="Stephan W."/>
            <person name="Strausberg R.L."/>
            <person name="Strempel S."/>
            <person name="Sturgill D."/>
            <person name="Sutton G."/>
            <person name="Sutton G.G."/>
            <person name="Tao W."/>
            <person name="Teichmann S."/>
            <person name="Tobari Y.N."/>
            <person name="Tomimura Y."/>
            <person name="Tsolas J.M."/>
            <person name="Valente V.L."/>
            <person name="Venter E."/>
            <person name="Venter J.C."/>
            <person name="Vicario S."/>
            <person name="Vieira F.G."/>
            <person name="Vilella A.J."/>
            <person name="Villasante A."/>
            <person name="Walenz B."/>
            <person name="Wang J."/>
            <person name="Wasserman M."/>
            <person name="Watts T."/>
            <person name="Wilson D."/>
            <person name="Wilson R.K."/>
            <person name="Wing R.A."/>
            <person name="Wolfner M.F."/>
            <person name="Wong A."/>
            <person name="Wong G.K."/>
            <person name="Wu C.I."/>
            <person name="Wu G."/>
            <person name="Yamamoto D."/>
            <person name="Yang H.P."/>
            <person name="Yang S.P."/>
            <person name="Yorke J.A."/>
            <person name="Yoshida K."/>
            <person name="Zdobnov E."/>
            <person name="Zhang P."/>
            <person name="Zhang Y."/>
            <person name="Zimin A.V."/>
            <person name="Baldwin J."/>
            <person name="Abdouelleil A."/>
            <person name="Abdulkadir J."/>
            <person name="Abebe A."/>
            <person name="Abera B."/>
            <person name="Abreu J."/>
            <person name="Acer S.C."/>
            <person name="Aftuck L."/>
            <person name="Alexander A."/>
            <person name="An P."/>
            <person name="Anderson E."/>
            <person name="Anderson S."/>
            <person name="Arachi H."/>
            <person name="Azer M."/>
            <person name="Bachantsang P."/>
            <person name="Barry A."/>
            <person name="Bayul T."/>
            <person name="Berlin A."/>
            <person name="Bessette D."/>
            <person name="Bloom T."/>
            <person name="Blye J."/>
            <person name="Boguslavskiy L."/>
            <person name="Bonnet C."/>
            <person name="Boukhgalter B."/>
            <person name="Bourzgui I."/>
            <person name="Brown A."/>
            <person name="Cahill P."/>
            <person name="Channer S."/>
            <person name="Cheshatsang Y."/>
            <person name="Chuda L."/>
            <person name="Citroen M."/>
            <person name="Collymore A."/>
            <person name="Cooke P."/>
            <person name="Costello M."/>
            <person name="D'Aco K."/>
            <person name="Daza R."/>
            <person name="De Haan G."/>
            <person name="DeGray S."/>
            <person name="DeMaso C."/>
            <person name="Dhargay N."/>
            <person name="Dooley K."/>
            <person name="Dooley E."/>
            <person name="Doricent M."/>
            <person name="Dorje P."/>
            <person name="Dorjee K."/>
            <person name="Dupes A."/>
            <person name="Elong R."/>
            <person name="Falk J."/>
            <person name="Farina A."/>
            <person name="Faro S."/>
            <person name="Ferguson D."/>
            <person name="Fisher S."/>
            <person name="Foley C.D."/>
            <person name="Franke A."/>
            <person name="Friedrich D."/>
            <person name="Gadbois L."/>
            <person name="Gearin G."/>
            <person name="Gearin C.R."/>
            <person name="Giannoukos G."/>
            <person name="Goode T."/>
            <person name="Graham J."/>
            <person name="Grandbois E."/>
            <person name="Grewal S."/>
            <person name="Gyaltsen K."/>
            <person name="Hafez N."/>
            <person name="Hagos B."/>
            <person name="Hall J."/>
            <person name="Henson C."/>
            <person name="Hollinger A."/>
            <person name="Honan T."/>
            <person name="Huard M.D."/>
            <person name="Hughes L."/>
            <person name="Hurhula B."/>
            <person name="Husby M.E."/>
            <person name="Kamat A."/>
            <person name="Kanga B."/>
            <person name="Kashin S."/>
            <person name="Khazanovich D."/>
            <person name="Kisner P."/>
            <person name="Lance K."/>
            <person name="Lara M."/>
            <person name="Lee W."/>
            <person name="Lennon N."/>
            <person name="Letendre F."/>
            <person name="LeVine R."/>
            <person name="Lipovsky A."/>
            <person name="Liu X."/>
            <person name="Liu J."/>
            <person name="Liu S."/>
            <person name="Lokyitsang T."/>
            <person name="Lokyitsang Y."/>
            <person name="Lubonja R."/>
            <person name="Lui A."/>
            <person name="MacDonald P."/>
            <person name="Magnisalis V."/>
            <person name="Maru K."/>
            <person name="Matthews C."/>
            <person name="McCusker W."/>
            <person name="McDonough S."/>
            <person name="Mehta T."/>
            <person name="Meldrim J."/>
            <person name="Meneus L."/>
            <person name="Mihai O."/>
            <person name="Mihalev A."/>
            <person name="Mihova T."/>
            <person name="Mittelman R."/>
            <person name="Mlenga V."/>
            <person name="Montmayeur A."/>
            <person name="Mulrain L."/>
            <person name="Navidi A."/>
            <person name="Naylor J."/>
            <person name="Negash T."/>
            <person name="Nguyen T."/>
            <person name="Nguyen N."/>
            <person name="Nicol R."/>
            <person name="Norbu C."/>
            <person name="Norbu N."/>
            <person name="Novod N."/>
            <person name="O'Neill B."/>
            <person name="Osman S."/>
            <person name="Markiewicz E."/>
            <person name="Oyono O.L."/>
            <person name="Patti C."/>
            <person name="Phunkhang P."/>
            <person name="Pierre F."/>
            <person name="Priest M."/>
            <person name="Raghuraman S."/>
            <person name="Rege F."/>
            <person name="Reyes R."/>
            <person name="Rise C."/>
            <person name="Rogov P."/>
            <person name="Ross K."/>
            <person name="Ryan E."/>
            <person name="Settipalli S."/>
            <person name="Shea T."/>
            <person name="Sherpa N."/>
            <person name="Shi L."/>
            <person name="Shih D."/>
            <person name="Sparrow T."/>
            <person name="Spaulding J."/>
            <person name="Stalker J."/>
            <person name="Stange-Thomann N."/>
            <person name="Stavropoulos S."/>
            <person name="Stone C."/>
            <person name="Strader C."/>
            <person name="Tesfaye S."/>
            <person name="Thomson T."/>
            <person name="Thoulutsang Y."/>
            <person name="Thoulutsang D."/>
            <person name="Topham K."/>
            <person name="Topping I."/>
            <person name="Tsamla T."/>
            <person name="Vassiliev H."/>
            <person name="Vo A."/>
            <person name="Wangchuk T."/>
            <person name="Wangdi T."/>
            <person name="Weiand M."/>
            <person name="Wilkinson J."/>
            <person name="Wilson A."/>
            <person name="Yadav S."/>
            <person name="Young G."/>
            <person name="Yu Q."/>
            <person name="Zembek L."/>
            <person name="Zhong D."/>
            <person name="Zimmer A."/>
            <person name="Zwirko Z."/>
            <person name="Jaffe D.B."/>
            <person name="Alvarez P."/>
            <person name="Brockman W."/>
            <person name="Butler J."/>
            <person name="Chin C."/>
            <person name="Gnerre S."/>
            <person name="Grabherr M."/>
            <person name="Kleber M."/>
            <person name="Mauceli E."/>
            <person name="MacCallum I."/>
        </authorList>
    </citation>
    <scope>NUCLEOTIDE SEQUENCE [LARGE SCALE GENOMIC DNA]</scope>
    <source>
        <strain evidence="12">Tucson 15287-2541.00</strain>
    </source>
</reference>
<dbReference type="InterPro" id="IPR043926">
    <property type="entry name" value="ABCG_dom"/>
</dbReference>
<keyword evidence="6" id="KW-0067">ATP-binding</keyword>
<dbReference type="PANTHER" id="PTHR48041:SF118">
    <property type="entry name" value="ATP-BINDING CASSETTE TRANSPORTER (ABC TRANSPORTER) FAMILY G MEMBER 16"/>
    <property type="match status" value="1"/>
</dbReference>
<evidence type="ECO:0000256" key="3">
    <source>
        <dbReference type="ARBA" id="ARBA00022448"/>
    </source>
</evidence>
<protein>
    <submittedName>
        <fullName evidence="11">GH11650</fullName>
    </submittedName>
</protein>
<evidence type="ECO:0000256" key="1">
    <source>
        <dbReference type="ARBA" id="ARBA00004141"/>
    </source>
</evidence>
<evidence type="ECO:0000313" key="12">
    <source>
        <dbReference type="Proteomes" id="UP000001070"/>
    </source>
</evidence>
<dbReference type="STRING" id="7222.B4JCD0"/>
<organism evidence="12">
    <name type="scientific">Drosophila grimshawi</name>
    <name type="common">Hawaiian fruit fly</name>
    <name type="synonym">Idiomyia grimshawi</name>
    <dbReference type="NCBI Taxonomy" id="7222"/>
    <lineage>
        <taxon>Eukaryota</taxon>
        <taxon>Metazoa</taxon>
        <taxon>Ecdysozoa</taxon>
        <taxon>Arthropoda</taxon>
        <taxon>Hexapoda</taxon>
        <taxon>Insecta</taxon>
        <taxon>Pterygota</taxon>
        <taxon>Neoptera</taxon>
        <taxon>Endopterygota</taxon>
        <taxon>Diptera</taxon>
        <taxon>Brachycera</taxon>
        <taxon>Muscomorpha</taxon>
        <taxon>Ephydroidea</taxon>
        <taxon>Drosophilidae</taxon>
        <taxon>Drosophila</taxon>
        <taxon>Hawaiian Drosophila</taxon>
    </lineage>
</organism>
<dbReference type="HOGENOM" id="CLU_000604_57_6_1"/>
<feature type="transmembrane region" description="Helical" evidence="9">
    <location>
        <begin position="459"/>
        <end position="480"/>
    </location>
</feature>
<evidence type="ECO:0000259" key="10">
    <source>
        <dbReference type="PROSITE" id="PS50893"/>
    </source>
</evidence>
<evidence type="ECO:0000256" key="9">
    <source>
        <dbReference type="SAM" id="Phobius"/>
    </source>
</evidence>
<keyword evidence="7 9" id="KW-1133">Transmembrane helix</keyword>
<keyword evidence="4 9" id="KW-0812">Transmembrane</keyword>
<dbReference type="FunFam" id="3.40.50.300:FF:001276">
    <property type="entry name" value="Uncharacterized protein, isoform A"/>
    <property type="match status" value="1"/>
</dbReference>
<dbReference type="InterPro" id="IPR050352">
    <property type="entry name" value="ABCG_transporters"/>
</dbReference>
<dbReference type="PROSITE" id="PS50893">
    <property type="entry name" value="ABC_TRANSPORTER_2"/>
    <property type="match status" value="1"/>
</dbReference>
<dbReference type="SMR" id="B4JCD0"/>
<dbReference type="GO" id="GO:0016887">
    <property type="term" value="F:ATP hydrolysis activity"/>
    <property type="evidence" value="ECO:0007669"/>
    <property type="project" value="InterPro"/>
</dbReference>
<evidence type="ECO:0000256" key="6">
    <source>
        <dbReference type="ARBA" id="ARBA00022840"/>
    </source>
</evidence>
<dbReference type="OMA" id="FGWDMAV"/>
<sequence>MADSVALNGLVTRRPKAVELHFKQVCYRLKGKDKDSKTQILNETCGAFRSGCLTAILGPSGAGKTTLLNILAGFKVSGVSGEFLLNGEQRDLLAFRKMSSYIAQKFVMLTLLTVEETIRVSADLKLPTTTTTQQKQQILDNIIEVLNLHSCRHTLVRDISGGEHKRLSMGIELITNPPIMFFDEPTSGLDSASSYQVMCHLQRLAHDGRIVVCVVHQPSSRLMQLFDDVLVLANGEVLYAGAQRDMLASFREAGFSCPQYYNPSDFVLEVCSESSNERCEFLINQNKSKYNGLQSFKKVSGDEQTALIEMPDSSAENDSVLRPKELVGFWYQLRVLMIRSLRSMLRDRIAVQMRVLMHVIVALLLGVVYWQIGNDAAKVISNVSCQFFVILFLFCGNAMPSILLCMNDAPVFIREYYNGWYSLRAYYISKVLADLPLQMICPMAFISISYFMTGQPPEFNRFAMCCMISLLTAFIGHFIGVIGGTLLSLQTAIFLVPALSIPFMLFSGFFIRMGELSWFLRPLCDVSFFRYIFEGFVRAIYGYNREDLPCHQAFCYHKKPEQFLQDFEMTGDAFSVDIAALGLCLLLLLISFYVALHVCIRRVL</sequence>
<feature type="transmembrane region" description="Helical" evidence="9">
    <location>
        <begin position="387"/>
        <end position="406"/>
    </location>
</feature>
<evidence type="ECO:0000256" key="2">
    <source>
        <dbReference type="ARBA" id="ARBA00005814"/>
    </source>
</evidence>
<feature type="transmembrane region" description="Helical" evidence="9">
    <location>
        <begin position="578"/>
        <end position="600"/>
    </location>
</feature>
<dbReference type="PhylomeDB" id="B4JCD0"/>
<evidence type="ECO:0000313" key="11">
    <source>
        <dbReference type="EMBL" id="EDW04163.1"/>
    </source>
</evidence>
<evidence type="ECO:0000256" key="8">
    <source>
        <dbReference type="ARBA" id="ARBA00023136"/>
    </source>
</evidence>
<dbReference type="GO" id="GO:0005886">
    <property type="term" value="C:plasma membrane"/>
    <property type="evidence" value="ECO:0007669"/>
    <property type="project" value="TreeGrafter"/>
</dbReference>
<dbReference type="Pfam" id="PF19055">
    <property type="entry name" value="ABC2_membrane_7"/>
    <property type="match status" value="1"/>
</dbReference>
<dbReference type="Proteomes" id="UP000001070">
    <property type="component" value="Unassembled WGS sequence"/>
</dbReference>
<dbReference type="AlphaFoldDB" id="B4JCD0"/>
<accession>B4JCD0</accession>
<feature type="transmembrane region" description="Helical" evidence="9">
    <location>
        <begin position="427"/>
        <end position="453"/>
    </location>
</feature>
<dbReference type="InterPro" id="IPR013525">
    <property type="entry name" value="ABC2_TM"/>
</dbReference>
<proteinExistence type="inferred from homology"/>
<dbReference type="Pfam" id="PF01061">
    <property type="entry name" value="ABC2_membrane"/>
    <property type="match status" value="1"/>
</dbReference>
<dbReference type="OrthoDB" id="66620at2759"/>
<name>B4JCD0_DROGR</name>
<evidence type="ECO:0000256" key="4">
    <source>
        <dbReference type="ARBA" id="ARBA00022692"/>
    </source>
</evidence>
<gene>
    <name evidence="11" type="primary">Dgri\GH11650</name>
    <name evidence="11" type="ORF">Dgri_GH11650</name>
</gene>
<dbReference type="SUPFAM" id="SSF52540">
    <property type="entry name" value="P-loop containing nucleoside triphosphate hydrolases"/>
    <property type="match status" value="1"/>
</dbReference>
<dbReference type="EMBL" id="CH916368">
    <property type="protein sequence ID" value="EDW04163.1"/>
    <property type="molecule type" value="Genomic_DNA"/>
</dbReference>
<keyword evidence="3" id="KW-0813">Transport</keyword>
<evidence type="ECO:0000256" key="5">
    <source>
        <dbReference type="ARBA" id="ARBA00022741"/>
    </source>
</evidence>
<feature type="domain" description="ABC transporter" evidence="10">
    <location>
        <begin position="20"/>
        <end position="259"/>
    </location>
</feature>